<gene>
    <name evidence="2" type="ORF">I8J34_24255</name>
</gene>
<dbReference type="AlphaFoldDB" id="A0A944HA90"/>
<evidence type="ECO:0000256" key="1">
    <source>
        <dbReference type="SAM" id="MobiDB-lite"/>
    </source>
</evidence>
<dbReference type="Pfam" id="PF05954">
    <property type="entry name" value="Phage_GPD"/>
    <property type="match status" value="1"/>
</dbReference>
<dbReference type="EMBL" id="JAEKFT010000131">
    <property type="protein sequence ID" value="MBT0964298.1"/>
    <property type="molecule type" value="Genomic_DNA"/>
</dbReference>
<feature type="non-terminal residue" evidence="2">
    <location>
        <position position="1"/>
    </location>
</feature>
<dbReference type="Gene3D" id="4.10.220.110">
    <property type="match status" value="1"/>
</dbReference>
<comment type="caution">
    <text evidence="2">The sequence shown here is derived from an EMBL/GenBank/DDBJ whole genome shotgun (WGS) entry which is preliminary data.</text>
</comment>
<reference evidence="3" key="1">
    <citation type="journal article" date="2022" name="ISME J.">
        <title>Genetic and phylogenetic analysis of dissimilatory iodate-reducing bacteria identifies potential niches across the world's oceans.</title>
        <authorList>
            <person name="Reyes-Umana V."/>
            <person name="Henning Z."/>
            <person name="Lee K."/>
            <person name="Barnum T.P."/>
            <person name="Coates J.D."/>
        </authorList>
    </citation>
    <scope>NUCLEOTIDE SEQUENCE [LARGE SCALE GENOMIC DNA]</scope>
    <source>
        <strain evidence="3">IR12</strain>
    </source>
</reference>
<evidence type="ECO:0000313" key="2">
    <source>
        <dbReference type="EMBL" id="MBT0964298.1"/>
    </source>
</evidence>
<accession>A0A944HA90</accession>
<protein>
    <submittedName>
        <fullName evidence="2">Uncharacterized protein</fullName>
    </submittedName>
</protein>
<organism evidence="2 3">
    <name type="scientific">Denitromonas iodatirespirans</name>
    <dbReference type="NCBI Taxonomy" id="2795389"/>
    <lineage>
        <taxon>Bacteria</taxon>
        <taxon>Pseudomonadati</taxon>
        <taxon>Pseudomonadota</taxon>
        <taxon>Betaproteobacteria</taxon>
        <taxon>Rhodocyclales</taxon>
        <taxon>Zoogloeaceae</taxon>
        <taxon>Denitromonas</taxon>
    </lineage>
</organism>
<evidence type="ECO:0000313" key="3">
    <source>
        <dbReference type="Proteomes" id="UP000694660"/>
    </source>
</evidence>
<feature type="region of interest" description="Disordered" evidence="1">
    <location>
        <begin position="99"/>
        <end position="145"/>
    </location>
</feature>
<name>A0A944HA90_DENI1</name>
<dbReference type="Proteomes" id="UP000694660">
    <property type="component" value="Unassembled WGS sequence"/>
</dbReference>
<dbReference type="Gene3D" id="2.30.110.50">
    <property type="match status" value="1"/>
</dbReference>
<dbReference type="RefSeq" id="WP_214364194.1">
    <property type="nucleotide sequence ID" value="NZ_JAEKFT010000131.1"/>
</dbReference>
<proteinExistence type="predicted"/>
<sequence length="191" mass="20196">EADRYARLMMEALEARHTTFVGRGTVRSLRPGTHVDLLDAPREAAAGTPPDSAEPPRFAVREVTHIGINNLNAAPMATIARRLGAAELFHDDSLDDAPDHSRAAPLADAFTDPLGDSVHDPLGDSHFGTTDATARGEGAAPQRAPKSLNAAGLSEVLALAAARGYANSFDALPAHLPWRPRLTDDTGARLN</sequence>
<keyword evidence="3" id="KW-1185">Reference proteome</keyword>
<feature type="non-terminal residue" evidence="2">
    <location>
        <position position="191"/>
    </location>
</feature>
<dbReference type="SUPFAM" id="SSF69279">
    <property type="entry name" value="Phage tail proteins"/>
    <property type="match status" value="1"/>
</dbReference>